<dbReference type="GO" id="GO:0016758">
    <property type="term" value="F:hexosyltransferase activity"/>
    <property type="evidence" value="ECO:0007669"/>
    <property type="project" value="UniProtKB-ARBA"/>
</dbReference>
<dbReference type="EMBL" id="PEKC01000018">
    <property type="protein sequence ID" value="PII36449.1"/>
    <property type="molecule type" value="Genomic_DNA"/>
</dbReference>
<dbReference type="PANTHER" id="PTHR22916">
    <property type="entry name" value="GLYCOSYLTRANSFERASE"/>
    <property type="match status" value="1"/>
</dbReference>
<dbReference type="AlphaFoldDB" id="A0A2G7T965"/>
<dbReference type="Pfam" id="PF00535">
    <property type="entry name" value="Glycos_transf_2"/>
    <property type="match status" value="1"/>
</dbReference>
<dbReference type="InterPro" id="IPR001173">
    <property type="entry name" value="Glyco_trans_2-like"/>
</dbReference>
<evidence type="ECO:0000259" key="1">
    <source>
        <dbReference type="Pfam" id="PF00535"/>
    </source>
</evidence>
<protein>
    <recommendedName>
        <fullName evidence="1">Glycosyltransferase 2-like domain-containing protein</fullName>
    </recommendedName>
</protein>
<proteinExistence type="predicted"/>
<dbReference type="Gene3D" id="3.90.550.10">
    <property type="entry name" value="Spore Coat Polysaccharide Biosynthesis Protein SpsA, Chain A"/>
    <property type="match status" value="1"/>
</dbReference>
<dbReference type="InterPro" id="IPR029044">
    <property type="entry name" value="Nucleotide-diphossugar_trans"/>
</dbReference>
<gene>
    <name evidence="2" type="ORF">CTI11_07405</name>
</gene>
<name>A0A2G7T965_9FLAO</name>
<sequence length="368" mass="42716">MMSVLQDPLLSIVIPTYHRARYLRGMLDSIIEQARLEPELQAEFEVVVVDNGLDDVTCLLMEDMCAAYPFISYVRRPHSVPMEESILAAKHFGRGDYLWTLGDDDALEQGALSFILGHIRQESPEIFLVARDSWTPDLSRRCVITHGNYPEDEIYFSSLLQAVHALGWGYYFVYLGSCVFRKEKFRALNEIDYLHSPHSFSFCVLQAFHDIPCKYLKKKPVTKYRMDNILPYSAGGLKSVTIIMLQCFQHLQKYGMGSWREILSIRDLIFSNEKLVHLKIHSLAVCMLSNQWDRVRTRQPILEEEWDIFQEAYAAYGNEEMHALLSRIRSHVQDDAQSERSINEQLGVILIKENLDRRTYPRNTLQVV</sequence>
<comment type="caution">
    <text evidence="2">The sequence shown here is derived from an EMBL/GenBank/DDBJ whole genome shotgun (WGS) entry which is preliminary data.</text>
</comment>
<reference evidence="2" key="1">
    <citation type="submission" date="2017-10" db="EMBL/GenBank/DDBJ databases">
        <title>Chryseobacterium sp. B5 is a hydrocarbonoclastic and plant growth promoting bacterium.</title>
        <authorList>
            <person name="Thijs S."/>
            <person name="Gkorezis P."/>
            <person name="Van Hamme J."/>
        </authorList>
    </citation>
    <scope>NUCLEOTIDE SEQUENCE</scope>
    <source>
        <strain evidence="2">B5</strain>
    </source>
</reference>
<feature type="domain" description="Glycosyltransferase 2-like" evidence="1">
    <location>
        <begin position="11"/>
        <end position="175"/>
    </location>
</feature>
<organism evidence="2">
    <name type="scientific">Chryseobacterium sp. B5</name>
    <dbReference type="NCBI Taxonomy" id="2050562"/>
    <lineage>
        <taxon>Bacteria</taxon>
        <taxon>Pseudomonadati</taxon>
        <taxon>Bacteroidota</taxon>
        <taxon>Flavobacteriia</taxon>
        <taxon>Flavobacteriales</taxon>
        <taxon>Weeksellaceae</taxon>
        <taxon>Chryseobacterium group</taxon>
        <taxon>Chryseobacterium</taxon>
    </lineage>
</organism>
<dbReference type="PANTHER" id="PTHR22916:SF3">
    <property type="entry name" value="UDP-GLCNAC:BETAGAL BETA-1,3-N-ACETYLGLUCOSAMINYLTRANSFERASE-LIKE PROTEIN 1"/>
    <property type="match status" value="1"/>
</dbReference>
<dbReference type="CDD" id="cd00761">
    <property type="entry name" value="Glyco_tranf_GTA_type"/>
    <property type="match status" value="1"/>
</dbReference>
<dbReference type="SUPFAM" id="SSF53448">
    <property type="entry name" value="Nucleotide-diphospho-sugar transferases"/>
    <property type="match status" value="1"/>
</dbReference>
<accession>A0A2G7T965</accession>
<evidence type="ECO:0000313" key="2">
    <source>
        <dbReference type="EMBL" id="PII36449.1"/>
    </source>
</evidence>